<dbReference type="InterPro" id="IPR019949">
    <property type="entry name" value="CmoO-like"/>
</dbReference>
<dbReference type="PANTHER" id="PTHR30137:SF6">
    <property type="entry name" value="LUCIFERASE-LIKE MONOOXYGENASE"/>
    <property type="match status" value="1"/>
</dbReference>
<comment type="caution">
    <text evidence="4">The sequence shown here is derived from an EMBL/GenBank/DDBJ whole genome shotgun (WGS) entry which is preliminary data.</text>
</comment>
<keyword evidence="5" id="KW-1185">Reference proteome</keyword>
<organism evidence="4 5">
    <name type="scientific">Marinobacter confluentis</name>
    <dbReference type="NCBI Taxonomy" id="1697557"/>
    <lineage>
        <taxon>Bacteria</taxon>
        <taxon>Pseudomonadati</taxon>
        <taxon>Pseudomonadota</taxon>
        <taxon>Gammaproteobacteria</taxon>
        <taxon>Pseudomonadales</taxon>
        <taxon>Marinobacteraceae</taxon>
        <taxon>Marinobacter</taxon>
    </lineage>
</organism>
<evidence type="ECO:0000259" key="3">
    <source>
        <dbReference type="Pfam" id="PF00296"/>
    </source>
</evidence>
<dbReference type="SUPFAM" id="SSF51679">
    <property type="entry name" value="Bacterial luciferase-like"/>
    <property type="match status" value="1"/>
</dbReference>
<dbReference type="EMBL" id="SRPF01000003">
    <property type="protein sequence ID" value="TGN39228.1"/>
    <property type="molecule type" value="Genomic_DNA"/>
</dbReference>
<dbReference type="GO" id="GO:0005829">
    <property type="term" value="C:cytosol"/>
    <property type="evidence" value="ECO:0007669"/>
    <property type="project" value="TreeGrafter"/>
</dbReference>
<dbReference type="InterPro" id="IPR011251">
    <property type="entry name" value="Luciferase-like_dom"/>
</dbReference>
<dbReference type="PANTHER" id="PTHR30137">
    <property type="entry name" value="LUCIFERASE-LIKE MONOOXYGENASE"/>
    <property type="match status" value="1"/>
</dbReference>
<dbReference type="CDD" id="cd00347">
    <property type="entry name" value="Flavin_utilizing_monoxygenases"/>
    <property type="match status" value="1"/>
</dbReference>
<dbReference type="NCBIfam" id="TIGR03558">
    <property type="entry name" value="oxido_grp_1"/>
    <property type="match status" value="1"/>
</dbReference>
<dbReference type="InterPro" id="IPR036661">
    <property type="entry name" value="Luciferase-like_sf"/>
</dbReference>
<proteinExistence type="predicted"/>
<evidence type="ECO:0000313" key="5">
    <source>
        <dbReference type="Proteomes" id="UP000298325"/>
    </source>
</evidence>
<evidence type="ECO:0000256" key="2">
    <source>
        <dbReference type="ARBA" id="ARBA00074555"/>
    </source>
</evidence>
<gene>
    <name evidence="4" type="ORF">E5Q11_11285</name>
</gene>
<dbReference type="InterPro" id="IPR050766">
    <property type="entry name" value="Bact_Lucif_Oxidored"/>
</dbReference>
<evidence type="ECO:0000256" key="1">
    <source>
        <dbReference type="ARBA" id="ARBA00007789"/>
    </source>
</evidence>
<name>A0A4Z1C8D9_9GAMM</name>
<evidence type="ECO:0000313" key="4">
    <source>
        <dbReference type="EMBL" id="TGN39228.1"/>
    </source>
</evidence>
<feature type="domain" description="Luciferase-like" evidence="3">
    <location>
        <begin position="28"/>
        <end position="307"/>
    </location>
</feature>
<dbReference type="Proteomes" id="UP000298325">
    <property type="component" value="Unassembled WGS sequence"/>
</dbReference>
<dbReference type="FunFam" id="3.20.20.30:FF:000002">
    <property type="entry name" value="LLM class flavin-dependent oxidoreductase"/>
    <property type="match status" value="1"/>
</dbReference>
<dbReference type="AlphaFoldDB" id="A0A4Z1C8D9"/>
<dbReference type="RefSeq" id="WP_135803537.1">
    <property type="nucleotide sequence ID" value="NZ_SRPF01000003.1"/>
</dbReference>
<sequence>MLHSSPEPDGSSSSRAVPYSLLELASVREGDSVGQTLANSVAYAKHGEQLGFNRFWLAEHHNMEGISSSATSVLIGHVAGATKTLRVGSGGIMLPNHPPLVVAEQFGTLESLYPGRIDLGLGRAPGTDPITSRALRREHLGAEQFPDDVAKLQTLLGPLKPGQQVKAIPGAGTNVPIWLLGSSLYSAQLAAQRGLPYAFAGHFAPRLYREAISLYRNQFQPSETLKKPYAMLAVPAIPADTDEEARFLATTSYQRILSLFRGQPLWMRPPVESMNGLWNSGEKAGVQDFLSLQLLGSAETIRKQLDRLLASVEVDELMFTIDLYDPEKRRHALDILAATRPEDREKNRSLS</sequence>
<comment type="similarity">
    <text evidence="1">To bacterial alkanal monooxygenase alpha and beta chains.</text>
</comment>
<dbReference type="GO" id="GO:0016705">
    <property type="term" value="F:oxidoreductase activity, acting on paired donors, with incorporation or reduction of molecular oxygen"/>
    <property type="evidence" value="ECO:0007669"/>
    <property type="project" value="InterPro"/>
</dbReference>
<dbReference type="Gene3D" id="3.20.20.30">
    <property type="entry name" value="Luciferase-like domain"/>
    <property type="match status" value="1"/>
</dbReference>
<dbReference type="Pfam" id="PF00296">
    <property type="entry name" value="Bac_luciferase"/>
    <property type="match status" value="1"/>
</dbReference>
<accession>A0A4Z1C8D9</accession>
<protein>
    <recommendedName>
        <fullName evidence="2">Luciferase-like monooxygenase</fullName>
    </recommendedName>
</protein>
<dbReference type="OrthoDB" id="7903015at2"/>
<reference evidence="4 5" key="1">
    <citation type="submission" date="2019-04" db="EMBL/GenBank/DDBJ databases">
        <authorList>
            <person name="Park S."/>
            <person name="Yoon J.-H."/>
        </authorList>
    </citation>
    <scope>NUCLEOTIDE SEQUENCE [LARGE SCALE GENOMIC DNA]</scope>
    <source>
        <strain evidence="4 5">HJM-18</strain>
    </source>
</reference>